<accession>A0A0U3LEQ8</accession>
<keyword evidence="15" id="KW-1185">Reference proteome</keyword>
<dbReference type="Pfam" id="PF08448">
    <property type="entry name" value="PAS_4"/>
    <property type="match status" value="1"/>
</dbReference>
<keyword evidence="10 14" id="KW-0418">Kinase</keyword>
<dbReference type="CDD" id="cd00130">
    <property type="entry name" value="PAS"/>
    <property type="match status" value="2"/>
</dbReference>
<evidence type="ECO:0000256" key="1">
    <source>
        <dbReference type="ARBA" id="ARBA00000085"/>
    </source>
</evidence>
<evidence type="ECO:0000256" key="9">
    <source>
        <dbReference type="ARBA" id="ARBA00022741"/>
    </source>
</evidence>
<dbReference type="RefSeq" id="WP_083525256.1">
    <property type="nucleotide sequence ID" value="NZ_CP013729.1"/>
</dbReference>
<dbReference type="PROSITE" id="PS50113">
    <property type="entry name" value="PAC"/>
    <property type="match status" value="2"/>
</dbReference>
<dbReference type="InterPro" id="IPR036890">
    <property type="entry name" value="HATPase_C_sf"/>
</dbReference>
<dbReference type="EMBL" id="CP013729">
    <property type="protein sequence ID" value="ALV04962.1"/>
    <property type="molecule type" value="Genomic_DNA"/>
</dbReference>
<proteinExistence type="predicted"/>
<dbReference type="NCBIfam" id="TIGR00229">
    <property type="entry name" value="sensory_box"/>
    <property type="match status" value="2"/>
</dbReference>
<dbReference type="Pfam" id="PF07568">
    <property type="entry name" value="HisKA_2"/>
    <property type="match status" value="1"/>
</dbReference>
<dbReference type="InterPro" id="IPR003594">
    <property type="entry name" value="HATPase_dom"/>
</dbReference>
<dbReference type="SMART" id="SM00387">
    <property type="entry name" value="HATPase_c"/>
    <property type="match status" value="1"/>
</dbReference>
<evidence type="ECO:0000256" key="3">
    <source>
        <dbReference type="ARBA" id="ARBA00022543"/>
    </source>
</evidence>
<evidence type="ECO:0000256" key="13">
    <source>
        <dbReference type="ARBA" id="ARBA00023170"/>
    </source>
</evidence>
<dbReference type="InterPro" id="IPR011495">
    <property type="entry name" value="Sig_transdc_His_kin_sub2_dim/P"/>
</dbReference>
<dbReference type="STRING" id="76731.RD2015_459"/>
<keyword evidence="8" id="KW-0808">Transferase</keyword>
<keyword evidence="9" id="KW-0547">Nucleotide-binding</keyword>
<dbReference type="Gene3D" id="3.30.565.10">
    <property type="entry name" value="Histidine kinase-like ATPase, C-terminal domain"/>
    <property type="match status" value="1"/>
</dbReference>
<dbReference type="AlphaFoldDB" id="A0A0U3LEQ8"/>
<dbReference type="SMART" id="SM00091">
    <property type="entry name" value="PAS"/>
    <property type="match status" value="2"/>
</dbReference>
<dbReference type="PANTHER" id="PTHR43065:SF23">
    <property type="entry name" value="SENSOR HISTIDINE KINASE PDTAS"/>
    <property type="match status" value="1"/>
</dbReference>
<evidence type="ECO:0000256" key="6">
    <source>
        <dbReference type="ARBA" id="ARBA00022630"/>
    </source>
</evidence>
<evidence type="ECO:0000256" key="5">
    <source>
        <dbReference type="ARBA" id="ARBA00022606"/>
    </source>
</evidence>
<keyword evidence="11" id="KW-0067">ATP-binding</keyword>
<dbReference type="GO" id="GO:0009881">
    <property type="term" value="F:photoreceptor activity"/>
    <property type="evidence" value="ECO:0007669"/>
    <property type="project" value="UniProtKB-KW"/>
</dbReference>
<keyword evidence="3" id="KW-0600">Photoreceptor protein</keyword>
<dbReference type="InterPro" id="IPR013656">
    <property type="entry name" value="PAS_4"/>
</dbReference>
<reference evidence="14 15" key="1">
    <citation type="submission" date="2015-12" db="EMBL/GenBank/DDBJ databases">
        <title>Complete genome of Roseateles depolymerans KCTC 42856.</title>
        <authorList>
            <person name="Kim K.M."/>
        </authorList>
    </citation>
    <scope>NUCLEOTIDE SEQUENCE [LARGE SCALE GENOMIC DNA]</scope>
    <source>
        <strain evidence="14 15">KCTC 42856</strain>
    </source>
</reference>
<dbReference type="SMART" id="SM00086">
    <property type="entry name" value="PAC"/>
    <property type="match status" value="2"/>
</dbReference>
<dbReference type="KEGG" id="rdp:RD2015_459"/>
<protein>
    <recommendedName>
        <fullName evidence="2">histidine kinase</fullName>
        <ecNumber evidence="2">2.7.13.3</ecNumber>
    </recommendedName>
</protein>
<evidence type="ECO:0000256" key="4">
    <source>
        <dbReference type="ARBA" id="ARBA00022553"/>
    </source>
</evidence>
<name>A0A0U3LEQ8_9BURK</name>
<dbReference type="SUPFAM" id="SSF55874">
    <property type="entry name" value="ATPase domain of HSP90 chaperone/DNA topoisomerase II/histidine kinase"/>
    <property type="match status" value="1"/>
</dbReference>
<keyword evidence="12" id="KW-0157">Chromophore</keyword>
<evidence type="ECO:0000256" key="12">
    <source>
        <dbReference type="ARBA" id="ARBA00022991"/>
    </source>
</evidence>
<dbReference type="InterPro" id="IPR011102">
    <property type="entry name" value="Sig_transdc_His_kinase_HWE"/>
</dbReference>
<dbReference type="EC" id="2.7.13.3" evidence="2"/>
<sequence>MSGEASPAAWPASAVSLAALELALEHRHGQGPGQDGGSPLRRVLDNLFVFVGVLLPDGRVIETNRAPLEAGGLTKDDVIGQPFWQTPWWTHDPLLVHWMADAVARVAAGDTVRRDVVARMAGDSRMDVDFMLAPLVDDQGTITHLIASGMDISARRDSERALARSEDRFRRAFEGASIGMGLVDAQGRLVLVNESMARMFGYTQDELTGLAVHELVPPGYRSAHHQRLHDFMRQPTLRYMAQRQELFALRRDGSQFAVEIGLNPMPDSQGQQVLITINDVTERRAAQEQIERALQDKTALLNEVHHRVKNNLQVVSSLLSLQARHADGQVQEALRDSQSRVHSMALMHQLLYERGDFSALDMGPYLRQLVHLLRHTFMGASEQIQLAVEVPSAHPWRMDLSHAIPCGLVVTELVTNAIKHAFPDGRQGSISVRLGGCTQGVVDGSDATPQPPGPWLEVADDGVGLPADLDLSGARSLGFQLLPLLADQCGARLTLERAHGTCARLCWPVEPQGESHV</sequence>
<dbReference type="InterPro" id="IPR001610">
    <property type="entry name" value="PAC"/>
</dbReference>
<gene>
    <name evidence="14" type="ORF">RD2015_459</name>
</gene>
<dbReference type="InterPro" id="IPR000700">
    <property type="entry name" value="PAS-assoc_C"/>
</dbReference>
<dbReference type="Gene3D" id="3.30.450.20">
    <property type="entry name" value="PAS domain"/>
    <property type="match status" value="2"/>
</dbReference>
<keyword evidence="7" id="KW-0288">FMN</keyword>
<keyword evidence="13" id="KW-0675">Receptor</keyword>
<keyword evidence="4" id="KW-0597">Phosphoprotein</keyword>
<dbReference type="SUPFAM" id="SSF55785">
    <property type="entry name" value="PYP-like sensor domain (PAS domain)"/>
    <property type="match status" value="2"/>
</dbReference>
<keyword evidence="6" id="KW-0285">Flavoprotein</keyword>
<evidence type="ECO:0000256" key="10">
    <source>
        <dbReference type="ARBA" id="ARBA00022777"/>
    </source>
</evidence>
<dbReference type="SMART" id="SM00911">
    <property type="entry name" value="HWE_HK"/>
    <property type="match status" value="1"/>
</dbReference>
<evidence type="ECO:0000256" key="2">
    <source>
        <dbReference type="ARBA" id="ARBA00012438"/>
    </source>
</evidence>
<evidence type="ECO:0000256" key="11">
    <source>
        <dbReference type="ARBA" id="ARBA00022840"/>
    </source>
</evidence>
<keyword evidence="5" id="KW-0716">Sensory transduction</keyword>
<dbReference type="Pfam" id="PF13426">
    <property type="entry name" value="PAS_9"/>
    <property type="match status" value="1"/>
</dbReference>
<dbReference type="GO" id="GO:0005524">
    <property type="term" value="F:ATP binding"/>
    <property type="evidence" value="ECO:0007669"/>
    <property type="project" value="UniProtKB-KW"/>
</dbReference>
<evidence type="ECO:0000256" key="8">
    <source>
        <dbReference type="ARBA" id="ARBA00022679"/>
    </source>
</evidence>
<dbReference type="InterPro" id="IPR000014">
    <property type="entry name" value="PAS"/>
</dbReference>
<dbReference type="PROSITE" id="PS50112">
    <property type="entry name" value="PAS"/>
    <property type="match status" value="1"/>
</dbReference>
<dbReference type="GO" id="GO:0004673">
    <property type="term" value="F:protein histidine kinase activity"/>
    <property type="evidence" value="ECO:0007669"/>
    <property type="project" value="UniProtKB-EC"/>
</dbReference>
<comment type="catalytic activity">
    <reaction evidence="1">
        <text>ATP + protein L-histidine = ADP + protein N-phospho-L-histidine.</text>
        <dbReference type="EC" id="2.7.13.3"/>
    </reaction>
</comment>
<evidence type="ECO:0000313" key="14">
    <source>
        <dbReference type="EMBL" id="ALV04962.1"/>
    </source>
</evidence>
<evidence type="ECO:0000313" key="15">
    <source>
        <dbReference type="Proteomes" id="UP000060699"/>
    </source>
</evidence>
<dbReference type="PANTHER" id="PTHR43065">
    <property type="entry name" value="SENSOR HISTIDINE KINASE"/>
    <property type="match status" value="1"/>
</dbReference>
<organism evidence="14 15">
    <name type="scientific">Roseateles depolymerans</name>
    <dbReference type="NCBI Taxonomy" id="76731"/>
    <lineage>
        <taxon>Bacteria</taxon>
        <taxon>Pseudomonadati</taxon>
        <taxon>Pseudomonadota</taxon>
        <taxon>Betaproteobacteria</taxon>
        <taxon>Burkholderiales</taxon>
        <taxon>Sphaerotilaceae</taxon>
        <taxon>Roseateles</taxon>
    </lineage>
</organism>
<dbReference type="OrthoDB" id="9770795at2"/>
<evidence type="ECO:0000256" key="7">
    <source>
        <dbReference type="ARBA" id="ARBA00022643"/>
    </source>
</evidence>
<dbReference type="InterPro" id="IPR035965">
    <property type="entry name" value="PAS-like_dom_sf"/>
</dbReference>
<dbReference type="Proteomes" id="UP000060699">
    <property type="component" value="Chromosome"/>
</dbReference>